<dbReference type="OrthoDB" id="367448at2"/>
<dbReference type="EMBL" id="VNIB01000006">
    <property type="protein sequence ID" value="TYO98486.1"/>
    <property type="molecule type" value="Genomic_DNA"/>
</dbReference>
<comment type="pathway">
    <text evidence="2">Organic acid metabolism; glycolate biosynthesis; glycolate from 2-phosphoglycolate: step 1/1.</text>
</comment>
<dbReference type="CDD" id="cd01427">
    <property type="entry name" value="HAD_like"/>
    <property type="match status" value="1"/>
</dbReference>
<reference evidence="5 6" key="1">
    <citation type="submission" date="2019-07" db="EMBL/GenBank/DDBJ databases">
        <title>Genomic Encyclopedia of Type Strains, Phase IV (KMG-IV): sequencing the most valuable type-strain genomes for metagenomic binning, comparative biology and taxonomic classification.</title>
        <authorList>
            <person name="Goeker M."/>
        </authorList>
    </citation>
    <scope>NUCLEOTIDE SEQUENCE [LARGE SCALE GENOMIC DNA]</scope>
    <source>
        <strain evidence="5 6">SS015</strain>
    </source>
</reference>
<comment type="catalytic activity">
    <reaction evidence="1">
        <text>2-phosphoglycolate + H2O = glycolate + phosphate</text>
        <dbReference type="Rhea" id="RHEA:14369"/>
        <dbReference type="ChEBI" id="CHEBI:15377"/>
        <dbReference type="ChEBI" id="CHEBI:29805"/>
        <dbReference type="ChEBI" id="CHEBI:43474"/>
        <dbReference type="ChEBI" id="CHEBI:58033"/>
        <dbReference type="EC" id="3.1.3.18"/>
    </reaction>
</comment>
<gene>
    <name evidence="5" type="ORF">EDC39_10686</name>
</gene>
<evidence type="ECO:0000256" key="4">
    <source>
        <dbReference type="ARBA" id="ARBA00013078"/>
    </source>
</evidence>
<dbReference type="GO" id="GO:0008967">
    <property type="term" value="F:phosphoglycolate phosphatase activity"/>
    <property type="evidence" value="ECO:0007669"/>
    <property type="project" value="UniProtKB-EC"/>
</dbReference>
<dbReference type="InterPro" id="IPR006439">
    <property type="entry name" value="HAD-SF_hydro_IA"/>
</dbReference>
<dbReference type="SFLD" id="SFLDG01129">
    <property type="entry name" value="C1.5:_HAD__Beta-PGM__Phosphata"/>
    <property type="match status" value="1"/>
</dbReference>
<dbReference type="InterPro" id="IPR050155">
    <property type="entry name" value="HAD-like_hydrolase_sf"/>
</dbReference>
<dbReference type="GO" id="GO:0006281">
    <property type="term" value="P:DNA repair"/>
    <property type="evidence" value="ECO:0007669"/>
    <property type="project" value="TreeGrafter"/>
</dbReference>
<dbReference type="PANTHER" id="PTHR43434:SF1">
    <property type="entry name" value="PHOSPHOGLYCOLATE PHOSPHATASE"/>
    <property type="match status" value="1"/>
</dbReference>
<protein>
    <recommendedName>
        <fullName evidence="4">phosphoglycolate phosphatase</fullName>
        <ecNumber evidence="4">3.1.3.18</ecNumber>
    </recommendedName>
</protein>
<evidence type="ECO:0000256" key="3">
    <source>
        <dbReference type="ARBA" id="ARBA00006171"/>
    </source>
</evidence>
<dbReference type="SFLD" id="SFLDS00003">
    <property type="entry name" value="Haloacid_Dehalogenase"/>
    <property type="match status" value="1"/>
</dbReference>
<comment type="caution">
    <text evidence="5">The sequence shown here is derived from an EMBL/GenBank/DDBJ whole genome shotgun (WGS) entry which is preliminary data.</text>
</comment>
<evidence type="ECO:0000313" key="5">
    <source>
        <dbReference type="EMBL" id="TYO98486.1"/>
    </source>
</evidence>
<dbReference type="InterPro" id="IPR036412">
    <property type="entry name" value="HAD-like_sf"/>
</dbReference>
<dbReference type="AlphaFoldDB" id="A0A5D3WKM7"/>
<evidence type="ECO:0000256" key="1">
    <source>
        <dbReference type="ARBA" id="ARBA00000830"/>
    </source>
</evidence>
<evidence type="ECO:0000313" key="6">
    <source>
        <dbReference type="Proteomes" id="UP000324159"/>
    </source>
</evidence>
<dbReference type="SUPFAM" id="SSF56784">
    <property type="entry name" value="HAD-like"/>
    <property type="match status" value="1"/>
</dbReference>
<dbReference type="RefSeq" id="WP_148895858.1">
    <property type="nucleotide sequence ID" value="NZ_VNIB01000006.1"/>
</dbReference>
<sequence length="244" mass="27006">MQEAARRLRARRLKLLLFDLDGTLLRVEMHRFIPAYLAGIAARLDGELPPADFQRLARKGIRLLLSAGDGRMTNAERFFGFLSESSGLPVARLARAVEDFCRDGLATLRPLVEAVPTASALLDAAFATGCRVVVATNPVFPKAAIDARLAWAGLDGYPFDLVTDWDRSRYCKPQQDYFHDLLRHFAVAPEQVLMIGNDTGHDMAAGQIGIATFLVDSWLIEREESFPADLRGGHAELLTLLRCL</sequence>
<dbReference type="Proteomes" id="UP000324159">
    <property type="component" value="Unassembled WGS sequence"/>
</dbReference>
<accession>A0A5D3WKM7</accession>
<dbReference type="InterPro" id="IPR023214">
    <property type="entry name" value="HAD_sf"/>
</dbReference>
<evidence type="ECO:0000256" key="2">
    <source>
        <dbReference type="ARBA" id="ARBA00004818"/>
    </source>
</evidence>
<dbReference type="PRINTS" id="PR00413">
    <property type="entry name" value="HADHALOGNASE"/>
</dbReference>
<keyword evidence="6" id="KW-1185">Reference proteome</keyword>
<name>A0A5D3WKM7_9BACT</name>
<dbReference type="Gene3D" id="3.40.50.1000">
    <property type="entry name" value="HAD superfamily/HAD-like"/>
    <property type="match status" value="1"/>
</dbReference>
<dbReference type="EC" id="3.1.3.18" evidence="4"/>
<organism evidence="5 6">
    <name type="scientific">Geothermobacter ehrlichii</name>
    <dbReference type="NCBI Taxonomy" id="213224"/>
    <lineage>
        <taxon>Bacteria</taxon>
        <taxon>Pseudomonadati</taxon>
        <taxon>Thermodesulfobacteriota</taxon>
        <taxon>Desulfuromonadia</taxon>
        <taxon>Desulfuromonadales</taxon>
        <taxon>Geothermobacteraceae</taxon>
        <taxon>Geothermobacter</taxon>
    </lineage>
</organism>
<dbReference type="Pfam" id="PF00702">
    <property type="entry name" value="Hydrolase"/>
    <property type="match status" value="1"/>
</dbReference>
<dbReference type="PANTHER" id="PTHR43434">
    <property type="entry name" value="PHOSPHOGLYCOLATE PHOSPHATASE"/>
    <property type="match status" value="1"/>
</dbReference>
<proteinExistence type="inferred from homology"/>
<comment type="similarity">
    <text evidence="3">Belongs to the HAD-like hydrolase superfamily. CbbY/CbbZ/Gph/YieH family.</text>
</comment>